<evidence type="ECO:0000256" key="2">
    <source>
        <dbReference type="SAM" id="SignalP"/>
    </source>
</evidence>
<organism evidence="4 5">
    <name type="scientific">Azomonas macrocytogenes</name>
    <name type="common">Azotobacter macrocytogenes</name>
    <dbReference type="NCBI Taxonomy" id="69962"/>
    <lineage>
        <taxon>Bacteria</taxon>
        <taxon>Pseudomonadati</taxon>
        <taxon>Pseudomonadota</taxon>
        <taxon>Gammaproteobacteria</taxon>
        <taxon>Pseudomonadales</taxon>
        <taxon>Pseudomonadaceae</taxon>
        <taxon>Azomonas</taxon>
    </lineage>
</organism>
<evidence type="ECO:0000313" key="4">
    <source>
        <dbReference type="EMBL" id="MBB3104735.1"/>
    </source>
</evidence>
<keyword evidence="1" id="KW-1133">Transmembrane helix</keyword>
<dbReference type="PANTHER" id="PTHR40940">
    <property type="entry name" value="PROTEIN BATD-RELATED"/>
    <property type="match status" value="1"/>
</dbReference>
<comment type="caution">
    <text evidence="4">The sequence shown here is derived from an EMBL/GenBank/DDBJ whole genome shotgun (WGS) entry which is preliminary data.</text>
</comment>
<dbReference type="EMBL" id="JACHXI010000019">
    <property type="protein sequence ID" value="MBB3104735.1"/>
    <property type="molecule type" value="Genomic_DNA"/>
</dbReference>
<feature type="transmembrane region" description="Helical" evidence="1">
    <location>
        <begin position="407"/>
        <end position="429"/>
    </location>
</feature>
<sequence>MKHSMLVILLGALAWQASAAGLTSRVDRTDLSQNETLELTLEASDGTTFGKPDLDPLNKQFLVGSSRQINMLSSTGGQTRAITRWIVTLQPRQAGIQQIPALKLGTLHSEPITLHVRARPAGQAAQLAPVFIDASLDHARVYVQAQAILTLRIYHSVSLYDDSTLSALQMDDAHVERLGEPRTYETTLNGIRHGVIEVRYAVFPQHSGELTVPGQTFSATSVAPNDADQSPLTGYRGRPIQVKSAGMPLSVLPKPAEYPPDAPWIPAASLSLNEVWSPQEKTARVGESITRSLMLKAEGLSAAQLPPIPQTHSANLRSYPDQPVLANEIGTSGLIGTREQSEALVPTQEEALSLPDIEIIWWNTQENRLEKTSLPGRTSQVAANPDLAQEKSTIVVSPQEIHPIQPLWPWQASSAVLACTTLLGFGLWLRARRQPAILRAATAGPSPRSLMEDLRRACQANDTQATRQALDAWARQQPETLAEIAARFVPLSDALDELNGALYSDSEAGHWQGEALWQAINTLPAADQGKDELEQPTLPPLYPR</sequence>
<dbReference type="InterPro" id="IPR025738">
    <property type="entry name" value="BatD"/>
</dbReference>
<feature type="signal peptide" evidence="2">
    <location>
        <begin position="1"/>
        <end position="19"/>
    </location>
</feature>
<proteinExistence type="predicted"/>
<dbReference type="PANTHER" id="PTHR40940:SF1">
    <property type="entry name" value="PROTEIN BATD"/>
    <property type="match status" value="1"/>
</dbReference>
<evidence type="ECO:0000259" key="3">
    <source>
        <dbReference type="Pfam" id="PF25607"/>
    </source>
</evidence>
<dbReference type="InterPro" id="IPR057699">
    <property type="entry name" value="DUF7939"/>
</dbReference>
<accession>A0A839T9M4</accession>
<keyword evidence="2" id="KW-0732">Signal</keyword>
<evidence type="ECO:0000256" key="1">
    <source>
        <dbReference type="SAM" id="Phobius"/>
    </source>
</evidence>
<gene>
    <name evidence="4" type="ORF">FHR87_003161</name>
</gene>
<dbReference type="Pfam" id="PF25607">
    <property type="entry name" value="DUF7939"/>
    <property type="match status" value="1"/>
</dbReference>
<dbReference type="RefSeq" id="WP_183167581.1">
    <property type="nucleotide sequence ID" value="NZ_JACHXI010000019.1"/>
</dbReference>
<keyword evidence="1" id="KW-0812">Transmembrane</keyword>
<name>A0A839T9M4_AZOMA</name>
<reference evidence="4 5" key="1">
    <citation type="submission" date="2020-08" db="EMBL/GenBank/DDBJ databases">
        <title>Genomic Encyclopedia of Type Strains, Phase III (KMG-III): the genomes of soil and plant-associated and newly described type strains.</title>
        <authorList>
            <person name="Whitman W."/>
        </authorList>
    </citation>
    <scope>NUCLEOTIDE SEQUENCE [LARGE SCALE GENOMIC DNA]</scope>
    <source>
        <strain evidence="4 5">CECT 4462</strain>
    </source>
</reference>
<dbReference type="Proteomes" id="UP000549250">
    <property type="component" value="Unassembled WGS sequence"/>
</dbReference>
<feature type="domain" description="DUF7939" evidence="3">
    <location>
        <begin position="449"/>
        <end position="525"/>
    </location>
</feature>
<dbReference type="AlphaFoldDB" id="A0A839T9M4"/>
<protein>
    <recommendedName>
        <fullName evidence="3">DUF7939 domain-containing protein</fullName>
    </recommendedName>
</protein>
<feature type="chain" id="PRO_5032728986" description="DUF7939 domain-containing protein" evidence="2">
    <location>
        <begin position="20"/>
        <end position="544"/>
    </location>
</feature>
<evidence type="ECO:0000313" key="5">
    <source>
        <dbReference type="Proteomes" id="UP000549250"/>
    </source>
</evidence>
<keyword evidence="5" id="KW-1185">Reference proteome</keyword>
<keyword evidence="1" id="KW-0472">Membrane</keyword>
<dbReference type="Pfam" id="PF13584">
    <property type="entry name" value="BatD"/>
    <property type="match status" value="1"/>
</dbReference>